<dbReference type="InterPro" id="IPR028973">
    <property type="entry name" value="PhnB-like"/>
</dbReference>
<reference evidence="2 3" key="1">
    <citation type="submission" date="2018-08" db="EMBL/GenBank/DDBJ databases">
        <title>Draft genome sequence of Rhodobacter sphaeroides FY.</title>
        <authorList>
            <person name="Rayyan A."/>
            <person name="Meyer T.E."/>
            <person name="Kyndt J.A."/>
        </authorList>
    </citation>
    <scope>NUCLEOTIDE SEQUENCE [LARGE SCALE GENOMIC DNA]</scope>
    <source>
        <strain evidence="2 3">FY</strain>
    </source>
</reference>
<gene>
    <name evidence="2" type="ORF">D1114_11915</name>
</gene>
<dbReference type="Gene3D" id="3.10.180.10">
    <property type="entry name" value="2,3-Dihydroxybiphenyl 1,2-Dioxygenase, domain 1"/>
    <property type="match status" value="1"/>
</dbReference>
<dbReference type="CDD" id="cd06588">
    <property type="entry name" value="PhnB_like"/>
    <property type="match status" value="1"/>
</dbReference>
<dbReference type="GeneID" id="67448634"/>
<organism evidence="2 3">
    <name type="scientific">Cereibacter sphaeroides</name>
    <name type="common">Rhodobacter sphaeroides</name>
    <dbReference type="NCBI Taxonomy" id="1063"/>
    <lineage>
        <taxon>Bacteria</taxon>
        <taxon>Pseudomonadati</taxon>
        <taxon>Pseudomonadota</taxon>
        <taxon>Alphaproteobacteria</taxon>
        <taxon>Rhodobacterales</taxon>
        <taxon>Paracoccaceae</taxon>
        <taxon>Cereibacter</taxon>
    </lineage>
</organism>
<evidence type="ECO:0000313" key="3">
    <source>
        <dbReference type="Proteomes" id="UP000266305"/>
    </source>
</evidence>
<sequence length="158" mass="17645">MDTDTLTTCLWFDGQAEEAARFYCDLLPRSEITEVLHAPTDYPAGRTGDVLDVSFTLMGRPFLALNGGAYTQFTEAVSLMIPCRTQEEVDRYWQALSARPEAEACGWVKDRWGLSWQIVPLVLPRLLSDPDRAKAGRVMRAMMEMKKIDIAALEAAAA</sequence>
<protein>
    <submittedName>
        <fullName evidence="2">VOC family protein</fullName>
    </submittedName>
</protein>
<dbReference type="InterPro" id="IPR029068">
    <property type="entry name" value="Glyas_Bleomycin-R_OHBP_Dase"/>
</dbReference>
<dbReference type="AlphaFoldDB" id="A0AAX1UJS3"/>
<accession>A0AAX1UJS3</accession>
<dbReference type="SUPFAM" id="SSF54593">
    <property type="entry name" value="Glyoxalase/Bleomycin resistance protein/Dihydroxybiphenyl dioxygenase"/>
    <property type="match status" value="1"/>
</dbReference>
<dbReference type="Pfam" id="PF06983">
    <property type="entry name" value="3-dmu-9_3-mt"/>
    <property type="match status" value="1"/>
</dbReference>
<evidence type="ECO:0000259" key="1">
    <source>
        <dbReference type="Pfam" id="PF06983"/>
    </source>
</evidence>
<feature type="domain" description="PhnB-like" evidence="1">
    <location>
        <begin position="6"/>
        <end position="119"/>
    </location>
</feature>
<dbReference type="PIRSF" id="PIRSF021700">
    <property type="entry name" value="3_dmu_93_MTrfase"/>
    <property type="match status" value="1"/>
</dbReference>
<dbReference type="PANTHER" id="PTHR33990:SF2">
    <property type="entry name" value="PHNB-LIKE DOMAIN-CONTAINING PROTEIN"/>
    <property type="match status" value="1"/>
</dbReference>
<dbReference type="InterPro" id="IPR009725">
    <property type="entry name" value="3_dmu_93_MTrfase"/>
</dbReference>
<name>A0AAX1UJS3_CERSP</name>
<dbReference type="EMBL" id="QWGP01000012">
    <property type="protein sequence ID" value="RHZ94450.1"/>
    <property type="molecule type" value="Genomic_DNA"/>
</dbReference>
<dbReference type="RefSeq" id="WP_012640917.1">
    <property type="nucleotide sequence ID" value="NZ_JALGAP010000003.1"/>
</dbReference>
<comment type="caution">
    <text evidence="2">The sequence shown here is derived from an EMBL/GenBank/DDBJ whole genome shotgun (WGS) entry which is preliminary data.</text>
</comment>
<dbReference type="PANTHER" id="PTHR33990">
    <property type="entry name" value="PROTEIN YJDN-RELATED"/>
    <property type="match status" value="1"/>
</dbReference>
<dbReference type="Proteomes" id="UP000266305">
    <property type="component" value="Unassembled WGS sequence"/>
</dbReference>
<evidence type="ECO:0000313" key="2">
    <source>
        <dbReference type="EMBL" id="RHZ94450.1"/>
    </source>
</evidence>
<proteinExistence type="predicted"/>